<gene>
    <name evidence="2" type="ORF">H1B27_23030</name>
</gene>
<dbReference type="PANTHER" id="PTHR15323:SF6">
    <property type="entry name" value="CELL DIVISION CYCLE PROTEIN 123 HOMOLOG"/>
    <property type="match status" value="1"/>
</dbReference>
<comment type="caution">
    <text evidence="2">The sequence shown here is derived from an EMBL/GenBank/DDBJ whole genome shotgun (WGS) entry which is preliminary data.</text>
</comment>
<dbReference type="Pfam" id="PF07065">
    <property type="entry name" value="D123"/>
    <property type="match status" value="1"/>
</dbReference>
<name>A0ABS0P7J3_9BRAD</name>
<proteinExistence type="inferred from homology"/>
<evidence type="ECO:0000313" key="3">
    <source>
        <dbReference type="Proteomes" id="UP001194539"/>
    </source>
</evidence>
<dbReference type="RefSeq" id="WP_197967623.1">
    <property type="nucleotide sequence ID" value="NZ_JACEGD010000021.1"/>
</dbReference>
<organism evidence="2 3">
    <name type="scientific">Bradyrhizobium diversitatis</name>
    <dbReference type="NCBI Taxonomy" id="2755406"/>
    <lineage>
        <taxon>Bacteria</taxon>
        <taxon>Pseudomonadati</taxon>
        <taxon>Pseudomonadota</taxon>
        <taxon>Alphaproteobacteria</taxon>
        <taxon>Hyphomicrobiales</taxon>
        <taxon>Nitrobacteraceae</taxon>
        <taxon>Bradyrhizobium</taxon>
    </lineage>
</organism>
<dbReference type="Proteomes" id="UP001194539">
    <property type="component" value="Unassembled WGS sequence"/>
</dbReference>
<sequence>MTLKIPELRMPTELEMRDVSMRWFERIGPTLIDRWPADLAALSMPTEIVRLPTELIEPMYDMKGNEPHPDVQAFAAELDAKIGWKRRFVRLNSRSPKDSTWPYEVAATISGKEAMSMLMGSERALDDLCRFRHIPEHPAYICLREWVYGLNPRDEYRCFVKGGKLIAVTNYDYRNPWSGPADGGKELRQQIDRWFADHVRPALPIDTVVFDLWVQRDGKFLLIEINPYGLSDPCYLKTYERVENATGFIEYGSCALTSKDGA</sequence>
<accession>A0ABS0P7J3</accession>
<reference evidence="2 3" key="1">
    <citation type="submission" date="2020-07" db="EMBL/GenBank/DDBJ databases">
        <title>Bradyrhizobium diversity isolated from nodules of indigenous legumes of Western Australia.</title>
        <authorList>
            <person name="Klepa M.S."/>
        </authorList>
    </citation>
    <scope>NUCLEOTIDE SEQUENCE [LARGE SCALE GENOMIC DNA]</scope>
    <source>
        <strain evidence="2 3">CNPSo 4019</strain>
    </source>
</reference>
<dbReference type="PANTHER" id="PTHR15323">
    <property type="entry name" value="D123 PROTEIN"/>
    <property type="match status" value="1"/>
</dbReference>
<evidence type="ECO:0000256" key="1">
    <source>
        <dbReference type="ARBA" id="ARBA00011047"/>
    </source>
</evidence>
<protein>
    <submittedName>
        <fullName evidence="2">ATP-grasp domain-containing protein</fullName>
    </submittedName>
</protein>
<dbReference type="InterPro" id="IPR009772">
    <property type="entry name" value="CDC123"/>
</dbReference>
<dbReference type="EMBL" id="JACEGD010000021">
    <property type="protein sequence ID" value="MBH5389139.1"/>
    <property type="molecule type" value="Genomic_DNA"/>
</dbReference>
<keyword evidence="3" id="KW-1185">Reference proteome</keyword>
<evidence type="ECO:0000313" key="2">
    <source>
        <dbReference type="EMBL" id="MBH5389139.1"/>
    </source>
</evidence>
<comment type="similarity">
    <text evidence="1">Belongs to the CDC123 family.</text>
</comment>